<evidence type="ECO:0000256" key="7">
    <source>
        <dbReference type="PIRSR" id="PIRSR000524-50"/>
    </source>
</evidence>
<gene>
    <name evidence="11" type="ORF">JW984_07050</name>
</gene>
<dbReference type="GO" id="GO:0004760">
    <property type="term" value="F:L-serine-pyruvate transaminase activity"/>
    <property type="evidence" value="ECO:0007669"/>
    <property type="project" value="TreeGrafter"/>
</dbReference>
<dbReference type="AlphaFoldDB" id="A0A9D8KD63"/>
<dbReference type="InterPro" id="IPR015424">
    <property type="entry name" value="PyrdxlP-dep_Trfase"/>
</dbReference>
<dbReference type="PROSITE" id="PS00595">
    <property type="entry name" value="AA_TRANSFER_CLASS_5"/>
    <property type="match status" value="1"/>
</dbReference>
<evidence type="ECO:0000256" key="5">
    <source>
        <dbReference type="ARBA" id="ARBA00022898"/>
    </source>
</evidence>
<reference evidence="11" key="1">
    <citation type="journal article" date="2021" name="Environ. Microbiol.">
        <title>Genomic characterization of three novel Desulfobacterota classes expand the metabolic and phylogenetic diversity of the phylum.</title>
        <authorList>
            <person name="Murphy C.L."/>
            <person name="Biggerstaff J."/>
            <person name="Eichhorn A."/>
            <person name="Ewing E."/>
            <person name="Shahan R."/>
            <person name="Soriano D."/>
            <person name="Stewart S."/>
            <person name="VanMol K."/>
            <person name="Walker R."/>
            <person name="Walters P."/>
            <person name="Elshahed M.S."/>
            <person name="Youssef N.H."/>
        </authorList>
    </citation>
    <scope>NUCLEOTIDE SEQUENCE</scope>
    <source>
        <strain evidence="11">Zod_Metabat.24</strain>
    </source>
</reference>
<dbReference type="Gene3D" id="3.40.640.10">
    <property type="entry name" value="Type I PLP-dependent aspartate aminotransferase-like (Major domain)"/>
    <property type="match status" value="1"/>
</dbReference>
<protein>
    <submittedName>
        <fullName evidence="11">Alanine--glyoxylate aminotransferase family protein</fullName>
    </submittedName>
</protein>
<dbReference type="SUPFAM" id="SSF53383">
    <property type="entry name" value="PLP-dependent transferases"/>
    <property type="match status" value="1"/>
</dbReference>
<organism evidence="11 12">
    <name type="scientific">Candidatus Zymogenus saltonus</name>
    <dbReference type="NCBI Taxonomy" id="2844893"/>
    <lineage>
        <taxon>Bacteria</taxon>
        <taxon>Deltaproteobacteria</taxon>
        <taxon>Candidatus Zymogenia</taxon>
        <taxon>Candidatus Zymogeniales</taxon>
        <taxon>Candidatus Zymogenaceae</taxon>
        <taxon>Candidatus Zymogenus</taxon>
    </lineage>
</organism>
<dbReference type="InterPro" id="IPR024169">
    <property type="entry name" value="SP_NH2Trfase/AEP_transaminase"/>
</dbReference>
<dbReference type="Pfam" id="PF00266">
    <property type="entry name" value="Aminotran_5"/>
    <property type="match status" value="1"/>
</dbReference>
<keyword evidence="3 11" id="KW-0032">Aminotransferase</keyword>
<evidence type="ECO:0000259" key="10">
    <source>
        <dbReference type="Pfam" id="PF00266"/>
    </source>
</evidence>
<evidence type="ECO:0000256" key="3">
    <source>
        <dbReference type="ARBA" id="ARBA00022576"/>
    </source>
</evidence>
<reference evidence="11" key="2">
    <citation type="submission" date="2021-01" db="EMBL/GenBank/DDBJ databases">
        <authorList>
            <person name="Hahn C.R."/>
            <person name="Youssef N.H."/>
            <person name="Elshahed M."/>
        </authorList>
    </citation>
    <scope>NUCLEOTIDE SEQUENCE</scope>
    <source>
        <strain evidence="11">Zod_Metabat.24</strain>
    </source>
</reference>
<evidence type="ECO:0000256" key="6">
    <source>
        <dbReference type="PIRSR" id="PIRSR000524-1"/>
    </source>
</evidence>
<dbReference type="InterPro" id="IPR015422">
    <property type="entry name" value="PyrdxlP-dep_Trfase_small"/>
</dbReference>
<dbReference type="Proteomes" id="UP000809273">
    <property type="component" value="Unassembled WGS sequence"/>
</dbReference>
<dbReference type="InterPro" id="IPR000192">
    <property type="entry name" value="Aminotrans_V_dom"/>
</dbReference>
<dbReference type="FunFam" id="3.40.640.10:FF:000027">
    <property type="entry name" value="Serine--pyruvate aminotransferase, mitochondrial"/>
    <property type="match status" value="1"/>
</dbReference>
<feature type="modified residue" description="N6-(pyridoxal phosphate)lysine" evidence="7">
    <location>
        <position position="190"/>
    </location>
</feature>
<evidence type="ECO:0000256" key="9">
    <source>
        <dbReference type="RuleBase" id="RU004504"/>
    </source>
</evidence>
<feature type="domain" description="Aminotransferase class V" evidence="10">
    <location>
        <begin position="4"/>
        <end position="325"/>
    </location>
</feature>
<dbReference type="PANTHER" id="PTHR21152">
    <property type="entry name" value="AMINOTRANSFERASE CLASS V"/>
    <property type="match status" value="1"/>
</dbReference>
<dbReference type="FunFam" id="3.90.1150.10:FF:000031">
    <property type="entry name" value="Serine--glyoxylate aminotransferase"/>
    <property type="match status" value="1"/>
</dbReference>
<keyword evidence="4" id="KW-0808">Transferase</keyword>
<dbReference type="GO" id="GO:0019265">
    <property type="term" value="P:glycine biosynthetic process, by transamination of glyoxylate"/>
    <property type="evidence" value="ECO:0007669"/>
    <property type="project" value="TreeGrafter"/>
</dbReference>
<evidence type="ECO:0000256" key="1">
    <source>
        <dbReference type="ARBA" id="ARBA00001933"/>
    </source>
</evidence>
<comment type="similarity">
    <text evidence="2 8">Belongs to the class-V pyridoxal-phosphate-dependent aminotransferase family.</text>
</comment>
<proteinExistence type="inferred from homology"/>
<dbReference type="InterPro" id="IPR015421">
    <property type="entry name" value="PyrdxlP-dep_Trfase_major"/>
</dbReference>
<sequence length="383" mass="41430">MKKYLMTPGPTPIPERVLLAMAEPIIHHRAPRFSEILEEVREGLKYLYQSKNEIIIHSSSGTGAMEAAVVNTLSTGDKVITVRGGKFGERWAEISQAYGLETINIDVTWGEAVDPALIEDALKKNRDVKAVMIQASETSTGVAHPVKEVSEIVRKLDGTLFIVDAISALGVVDLPTDEWGLDVVVSGSQKGLMLPPGLAFASVSEKAKGFMNRSNLPKYYFDFAKEEKNLLKNQNAYTPAISLIVGLAEALKIIREIGLENLFHRYSVMGDAVRKGAVEIGLELFAPTSPSNSITAIKAPAEIDGGKIVKTLRETHGITVAGGQAELKGKIFRIAHMGYVDTFDIIMTIAAVEMTLSTLGFKVDAGKGVGIAEEILKKLNAIN</sequence>
<dbReference type="Gene3D" id="3.90.1150.10">
    <property type="entry name" value="Aspartate Aminotransferase, domain 1"/>
    <property type="match status" value="1"/>
</dbReference>
<evidence type="ECO:0000256" key="4">
    <source>
        <dbReference type="ARBA" id="ARBA00022679"/>
    </source>
</evidence>
<dbReference type="EMBL" id="JAFGIX010000032">
    <property type="protein sequence ID" value="MBN1572935.1"/>
    <property type="molecule type" value="Genomic_DNA"/>
</dbReference>
<name>A0A9D8KD63_9DELT</name>
<dbReference type="PANTHER" id="PTHR21152:SF40">
    <property type="entry name" value="ALANINE--GLYOXYLATE AMINOTRANSFERASE"/>
    <property type="match status" value="1"/>
</dbReference>
<evidence type="ECO:0000313" key="11">
    <source>
        <dbReference type="EMBL" id="MBN1572935.1"/>
    </source>
</evidence>
<evidence type="ECO:0000313" key="12">
    <source>
        <dbReference type="Proteomes" id="UP000809273"/>
    </source>
</evidence>
<dbReference type="InterPro" id="IPR020578">
    <property type="entry name" value="Aminotrans_V_PyrdxlP_BS"/>
</dbReference>
<feature type="binding site" evidence="6">
    <location>
        <position position="333"/>
    </location>
    <ligand>
        <name>substrate</name>
    </ligand>
</feature>
<evidence type="ECO:0000256" key="2">
    <source>
        <dbReference type="ARBA" id="ARBA00009236"/>
    </source>
</evidence>
<comment type="cofactor">
    <cofactor evidence="1 7 9">
        <name>pyridoxal 5'-phosphate</name>
        <dbReference type="ChEBI" id="CHEBI:597326"/>
    </cofactor>
</comment>
<comment type="caution">
    <text evidence="11">The sequence shown here is derived from an EMBL/GenBank/DDBJ whole genome shotgun (WGS) entry which is preliminary data.</text>
</comment>
<dbReference type="GO" id="GO:0008453">
    <property type="term" value="F:alanine-glyoxylate transaminase activity"/>
    <property type="evidence" value="ECO:0007669"/>
    <property type="project" value="TreeGrafter"/>
</dbReference>
<dbReference type="PIRSF" id="PIRSF000524">
    <property type="entry name" value="SPT"/>
    <property type="match status" value="1"/>
</dbReference>
<evidence type="ECO:0000256" key="8">
    <source>
        <dbReference type="RuleBase" id="RU004075"/>
    </source>
</evidence>
<accession>A0A9D8KD63</accession>
<keyword evidence="5 7" id="KW-0663">Pyridoxal phosphate</keyword>